<dbReference type="CDD" id="cd00383">
    <property type="entry name" value="trans_reg_C"/>
    <property type="match status" value="1"/>
</dbReference>
<dbReference type="PROSITE" id="PS50110">
    <property type="entry name" value="RESPONSE_REGULATORY"/>
    <property type="match status" value="1"/>
</dbReference>
<dbReference type="InterPro" id="IPR039420">
    <property type="entry name" value="WalR-like"/>
</dbReference>
<dbReference type="Pfam" id="PF00486">
    <property type="entry name" value="Trans_reg_C"/>
    <property type="match status" value="1"/>
</dbReference>
<dbReference type="InterPro" id="IPR001789">
    <property type="entry name" value="Sig_transdc_resp-reg_receiver"/>
</dbReference>
<protein>
    <submittedName>
        <fullName evidence="10">DNA-binding response regulator, OmpR family, contains REC and winged-helix (WHTH) domain</fullName>
    </submittedName>
</protein>
<keyword evidence="3 6" id="KW-0238">DNA-binding</keyword>
<dbReference type="SUPFAM" id="SSF46894">
    <property type="entry name" value="C-terminal effector domain of the bipartite response regulators"/>
    <property type="match status" value="1"/>
</dbReference>
<evidence type="ECO:0000256" key="1">
    <source>
        <dbReference type="ARBA" id="ARBA00022553"/>
    </source>
</evidence>
<feature type="domain" description="Response regulatory" evidence="8">
    <location>
        <begin position="18"/>
        <end position="131"/>
    </location>
</feature>
<dbReference type="InterPro" id="IPR036388">
    <property type="entry name" value="WH-like_DNA-bd_sf"/>
</dbReference>
<dbReference type="Gene3D" id="1.10.10.10">
    <property type="entry name" value="Winged helix-like DNA-binding domain superfamily/Winged helix DNA-binding domain"/>
    <property type="match status" value="1"/>
</dbReference>
<accession>A0ABT1HH84</accession>
<feature type="region of interest" description="Disordered" evidence="7">
    <location>
        <begin position="136"/>
        <end position="155"/>
    </location>
</feature>
<comment type="caution">
    <text evidence="10">The sequence shown here is derived from an EMBL/GenBank/DDBJ whole genome shotgun (WGS) entry which is preliminary data.</text>
</comment>
<evidence type="ECO:0000256" key="5">
    <source>
        <dbReference type="PROSITE-ProRule" id="PRU00169"/>
    </source>
</evidence>
<dbReference type="SUPFAM" id="SSF52172">
    <property type="entry name" value="CheY-like"/>
    <property type="match status" value="1"/>
</dbReference>
<evidence type="ECO:0000313" key="10">
    <source>
        <dbReference type="EMBL" id="MCP2177614.1"/>
    </source>
</evidence>
<dbReference type="InterPro" id="IPR016032">
    <property type="entry name" value="Sig_transdc_resp-reg_C-effctor"/>
</dbReference>
<dbReference type="RefSeq" id="WP_253662517.1">
    <property type="nucleotide sequence ID" value="NZ_BAAAJQ010000001.1"/>
</dbReference>
<sequence length="249" mass="26876">MTAHPSASPGTPSSALPSVLVVDDEPLIRESIADRFRAEGFDVTTADTGPAAVATHREVGCDVVILDLMLPGMDGLEVCRRIQAHSPTPVLMLTARSAETDLVIGLGVGADDYLSKPFSMRELVARTRALLRRAERYGPTETGPTGSPEPTSDVQTLGDLHIDHSGRRVVVEGESVHLTRTEFDLLVSLARHPGAVLSRGQLLETVWQWPGAGETRTVDSHVRSLRRKVGHGRIRTVHGVGYALESDRT</sequence>
<evidence type="ECO:0000256" key="6">
    <source>
        <dbReference type="PROSITE-ProRule" id="PRU01091"/>
    </source>
</evidence>
<dbReference type="InterPro" id="IPR001867">
    <property type="entry name" value="OmpR/PhoB-type_DNA-bd"/>
</dbReference>
<feature type="compositionally biased region" description="Low complexity" evidence="7">
    <location>
        <begin position="139"/>
        <end position="152"/>
    </location>
</feature>
<reference evidence="10 11" key="1">
    <citation type="submission" date="2022-06" db="EMBL/GenBank/DDBJ databases">
        <title>Genomic Encyclopedia of Archaeal and Bacterial Type Strains, Phase II (KMG-II): from individual species to whole genera.</title>
        <authorList>
            <person name="Goeker M."/>
        </authorList>
    </citation>
    <scope>NUCLEOTIDE SEQUENCE [LARGE SCALE GENOMIC DNA]</scope>
    <source>
        <strain evidence="10 11">DSM 44693</strain>
    </source>
</reference>
<dbReference type="PANTHER" id="PTHR48111">
    <property type="entry name" value="REGULATOR OF RPOS"/>
    <property type="match status" value="1"/>
</dbReference>
<dbReference type="SMART" id="SM00862">
    <property type="entry name" value="Trans_reg_C"/>
    <property type="match status" value="1"/>
</dbReference>
<proteinExistence type="predicted"/>
<dbReference type="Gene3D" id="3.40.50.2300">
    <property type="match status" value="1"/>
</dbReference>
<evidence type="ECO:0000259" key="9">
    <source>
        <dbReference type="PROSITE" id="PS51755"/>
    </source>
</evidence>
<evidence type="ECO:0000256" key="2">
    <source>
        <dbReference type="ARBA" id="ARBA00023015"/>
    </source>
</evidence>
<name>A0ABT1HH84_9NOCA</name>
<evidence type="ECO:0000256" key="4">
    <source>
        <dbReference type="ARBA" id="ARBA00023163"/>
    </source>
</evidence>
<keyword evidence="4" id="KW-0804">Transcription</keyword>
<evidence type="ECO:0000256" key="7">
    <source>
        <dbReference type="SAM" id="MobiDB-lite"/>
    </source>
</evidence>
<dbReference type="GO" id="GO:0003677">
    <property type="term" value="F:DNA binding"/>
    <property type="evidence" value="ECO:0007669"/>
    <property type="project" value="UniProtKB-KW"/>
</dbReference>
<feature type="domain" description="OmpR/PhoB-type" evidence="9">
    <location>
        <begin position="152"/>
        <end position="246"/>
    </location>
</feature>
<dbReference type="CDD" id="cd17574">
    <property type="entry name" value="REC_OmpR"/>
    <property type="match status" value="1"/>
</dbReference>
<dbReference type="SMART" id="SM00448">
    <property type="entry name" value="REC"/>
    <property type="match status" value="1"/>
</dbReference>
<feature type="modified residue" description="4-aspartylphosphate" evidence="5">
    <location>
        <position position="67"/>
    </location>
</feature>
<dbReference type="InterPro" id="IPR011006">
    <property type="entry name" value="CheY-like_superfamily"/>
</dbReference>
<organism evidence="10 11">
    <name type="scientific">Williamsia maris</name>
    <dbReference type="NCBI Taxonomy" id="72806"/>
    <lineage>
        <taxon>Bacteria</taxon>
        <taxon>Bacillati</taxon>
        <taxon>Actinomycetota</taxon>
        <taxon>Actinomycetes</taxon>
        <taxon>Mycobacteriales</taxon>
        <taxon>Nocardiaceae</taxon>
        <taxon>Williamsia</taxon>
    </lineage>
</organism>
<keyword evidence="1 5" id="KW-0597">Phosphoprotein</keyword>
<evidence type="ECO:0000259" key="8">
    <source>
        <dbReference type="PROSITE" id="PS50110"/>
    </source>
</evidence>
<evidence type="ECO:0000313" key="11">
    <source>
        <dbReference type="Proteomes" id="UP001206895"/>
    </source>
</evidence>
<dbReference type="PANTHER" id="PTHR48111:SF4">
    <property type="entry name" value="DNA-BINDING DUAL TRANSCRIPTIONAL REGULATOR OMPR"/>
    <property type="match status" value="1"/>
</dbReference>
<dbReference type="Gene3D" id="6.10.250.690">
    <property type="match status" value="1"/>
</dbReference>
<dbReference type="Proteomes" id="UP001206895">
    <property type="component" value="Unassembled WGS sequence"/>
</dbReference>
<dbReference type="EMBL" id="JAMTCJ010000003">
    <property type="protein sequence ID" value="MCP2177614.1"/>
    <property type="molecule type" value="Genomic_DNA"/>
</dbReference>
<gene>
    <name evidence="10" type="ORF">LX13_003442</name>
</gene>
<dbReference type="PROSITE" id="PS51755">
    <property type="entry name" value="OMPR_PHOB"/>
    <property type="match status" value="1"/>
</dbReference>
<feature type="DNA-binding region" description="OmpR/PhoB-type" evidence="6">
    <location>
        <begin position="152"/>
        <end position="246"/>
    </location>
</feature>
<evidence type="ECO:0000256" key="3">
    <source>
        <dbReference type="ARBA" id="ARBA00023125"/>
    </source>
</evidence>
<keyword evidence="11" id="KW-1185">Reference proteome</keyword>
<dbReference type="Pfam" id="PF00072">
    <property type="entry name" value="Response_reg"/>
    <property type="match status" value="1"/>
</dbReference>
<keyword evidence="2" id="KW-0805">Transcription regulation</keyword>